<evidence type="ECO:0000256" key="2">
    <source>
        <dbReference type="ARBA" id="ARBA00022723"/>
    </source>
</evidence>
<evidence type="ECO:0000256" key="4">
    <source>
        <dbReference type="ARBA" id="ARBA00022833"/>
    </source>
</evidence>
<accession>A0A1M6E6Z6</accession>
<dbReference type="GO" id="GO:0046872">
    <property type="term" value="F:metal ion binding"/>
    <property type="evidence" value="ECO:0007669"/>
    <property type="project" value="UniProtKB-KW"/>
</dbReference>
<proteinExistence type="predicted"/>
<keyword evidence="3" id="KW-0378">Hydrolase</keyword>
<dbReference type="InterPro" id="IPR036866">
    <property type="entry name" value="RibonucZ/Hydroxyglut_hydro"/>
</dbReference>
<dbReference type="OrthoDB" id="9802248at2"/>
<organism evidence="6 7">
    <name type="scientific">Anaerovibrio lipolyticus DSM 3074</name>
    <dbReference type="NCBI Taxonomy" id="1120997"/>
    <lineage>
        <taxon>Bacteria</taxon>
        <taxon>Bacillati</taxon>
        <taxon>Bacillota</taxon>
        <taxon>Negativicutes</taxon>
        <taxon>Selenomonadales</taxon>
        <taxon>Selenomonadaceae</taxon>
        <taxon>Anaerovibrio</taxon>
    </lineage>
</organism>
<dbReference type="CDD" id="cd06262">
    <property type="entry name" value="metallo-hydrolase-like_MBL-fold"/>
    <property type="match status" value="1"/>
</dbReference>
<keyword evidence="2" id="KW-0479">Metal-binding</keyword>
<evidence type="ECO:0000313" key="7">
    <source>
        <dbReference type="Proteomes" id="UP000191240"/>
    </source>
</evidence>
<dbReference type="GO" id="GO:0016787">
    <property type="term" value="F:hydrolase activity"/>
    <property type="evidence" value="ECO:0007669"/>
    <property type="project" value="UniProtKB-KW"/>
</dbReference>
<dbReference type="PANTHER" id="PTHR46233">
    <property type="entry name" value="HYDROXYACYLGLUTATHIONE HYDROLASE GLOC"/>
    <property type="match status" value="1"/>
</dbReference>
<keyword evidence="4" id="KW-0862">Zinc</keyword>
<dbReference type="SUPFAM" id="SSF56281">
    <property type="entry name" value="Metallo-hydrolase/oxidoreductase"/>
    <property type="match status" value="1"/>
</dbReference>
<dbReference type="InterPro" id="IPR001279">
    <property type="entry name" value="Metallo-B-lactamas"/>
</dbReference>
<dbReference type="RefSeq" id="WP_080325935.1">
    <property type="nucleotide sequence ID" value="NZ_FQYW01000014.1"/>
</dbReference>
<name>A0A1M6E6Z6_9FIRM</name>
<evidence type="ECO:0000256" key="1">
    <source>
        <dbReference type="ARBA" id="ARBA00001947"/>
    </source>
</evidence>
<gene>
    <name evidence="6" type="ORF">SAMN02745671_01776</name>
</gene>
<protein>
    <submittedName>
        <fullName evidence="6">Glyoxylase, beta-lactamase superfamily II</fullName>
    </submittedName>
</protein>
<dbReference type="Pfam" id="PF00753">
    <property type="entry name" value="Lactamase_B"/>
    <property type="match status" value="1"/>
</dbReference>
<feature type="domain" description="Metallo-beta-lactamase" evidence="5">
    <location>
        <begin position="14"/>
        <end position="191"/>
    </location>
</feature>
<dbReference type="Proteomes" id="UP000191240">
    <property type="component" value="Unassembled WGS sequence"/>
</dbReference>
<evidence type="ECO:0000256" key="3">
    <source>
        <dbReference type="ARBA" id="ARBA00022801"/>
    </source>
</evidence>
<reference evidence="6 7" key="1">
    <citation type="submission" date="2016-11" db="EMBL/GenBank/DDBJ databases">
        <authorList>
            <person name="Jaros S."/>
            <person name="Januszkiewicz K."/>
            <person name="Wedrychowicz H."/>
        </authorList>
    </citation>
    <scope>NUCLEOTIDE SEQUENCE [LARGE SCALE GENOMIC DNA]</scope>
    <source>
        <strain evidence="6 7">DSM 3074</strain>
    </source>
</reference>
<sequence>MDFSVKSFEVGPVAANCYILKDNDSNEGMVIDPGGNPEKILTAIKEMGVEVKLIALTHGHFDHIGGLDKVKKALNVPVAIHEEDGEMLTDAKKNLSAFVGAPGEMEKADVLLKDGDNISFGGCSLKVIHTPGHTPGGVCFYGGGVLFSGDTLFAGSVGRTDFPGSSTEDILDSIRNRLAKVSDATKVFPGHGPASTMGIERETNPFF</sequence>
<comment type="cofactor">
    <cofactor evidence="1">
        <name>Zn(2+)</name>
        <dbReference type="ChEBI" id="CHEBI:29105"/>
    </cofactor>
</comment>
<dbReference type="AlphaFoldDB" id="A0A1M6E6Z6"/>
<dbReference type="SMART" id="SM00849">
    <property type="entry name" value="Lactamase_B"/>
    <property type="match status" value="1"/>
</dbReference>
<evidence type="ECO:0000259" key="5">
    <source>
        <dbReference type="SMART" id="SM00849"/>
    </source>
</evidence>
<dbReference type="PANTHER" id="PTHR46233:SF3">
    <property type="entry name" value="HYDROXYACYLGLUTATHIONE HYDROLASE GLOC"/>
    <property type="match status" value="1"/>
</dbReference>
<evidence type="ECO:0000313" key="6">
    <source>
        <dbReference type="EMBL" id="SHI81304.1"/>
    </source>
</evidence>
<dbReference type="Gene3D" id="3.60.15.10">
    <property type="entry name" value="Ribonuclease Z/Hydroxyacylglutathione hydrolase-like"/>
    <property type="match status" value="1"/>
</dbReference>
<dbReference type="EMBL" id="FQYW01000014">
    <property type="protein sequence ID" value="SHI81304.1"/>
    <property type="molecule type" value="Genomic_DNA"/>
</dbReference>
<dbReference type="InterPro" id="IPR051453">
    <property type="entry name" value="MBL_Glyoxalase_II"/>
</dbReference>